<evidence type="ECO:0000256" key="3">
    <source>
        <dbReference type="ARBA" id="ARBA00011270"/>
    </source>
</evidence>
<dbReference type="OrthoDB" id="9804578at2"/>
<dbReference type="Pfam" id="PF00290">
    <property type="entry name" value="Trp_syntA"/>
    <property type="match status" value="1"/>
</dbReference>
<evidence type="ECO:0000256" key="4">
    <source>
        <dbReference type="ARBA" id="ARBA00022605"/>
    </source>
</evidence>
<dbReference type="InterPro" id="IPR002028">
    <property type="entry name" value="Trp_synthase_suA"/>
</dbReference>
<feature type="active site" description="Proton acceptor" evidence="9">
    <location>
        <position position="49"/>
    </location>
</feature>
<reference evidence="12" key="1">
    <citation type="submission" date="2014-10" db="EMBL/GenBank/DDBJ databases">
        <authorList>
            <person name="Kuske C.R."/>
            <person name="Challacombe J.F."/>
            <person name="Daligault H.E."/>
            <person name="Davenport K.W."/>
            <person name="Johnson S.L."/>
            <person name="Siddaramappa S."/>
            <person name="Petersen J.M."/>
        </authorList>
    </citation>
    <scope>NUCLEOTIDE SEQUENCE [LARGE SCALE GENOMIC DNA]</scope>
    <source>
        <strain evidence="12">CA97-1460</strain>
    </source>
</reference>
<accession>A0A1J0KRS0</accession>
<comment type="function">
    <text evidence="1 9">The alpha subunit is responsible for the aldol cleavage of indoleglycerol phosphate to indole and glyceraldehyde 3-phosphate.</text>
</comment>
<dbReference type="FunFam" id="3.20.20.70:FF:000037">
    <property type="entry name" value="Tryptophan synthase alpha chain"/>
    <property type="match status" value="1"/>
</dbReference>
<comment type="similarity">
    <text evidence="9 10">Belongs to the TrpA family.</text>
</comment>
<dbReference type="PANTHER" id="PTHR43406">
    <property type="entry name" value="TRYPTOPHAN SYNTHASE, ALPHA CHAIN"/>
    <property type="match status" value="1"/>
</dbReference>
<keyword evidence="4 9" id="KW-0028">Amino-acid biosynthesis</keyword>
<dbReference type="PANTHER" id="PTHR43406:SF1">
    <property type="entry name" value="TRYPTOPHAN SYNTHASE ALPHA CHAIN, CHLOROPLASTIC"/>
    <property type="match status" value="1"/>
</dbReference>
<dbReference type="RefSeq" id="WP_071663434.1">
    <property type="nucleotide sequence ID" value="NZ_CP009654.1"/>
</dbReference>
<dbReference type="InterPro" id="IPR013785">
    <property type="entry name" value="Aldolase_TIM"/>
</dbReference>
<dbReference type="AlphaFoldDB" id="A0A1J0KRS0"/>
<protein>
    <recommendedName>
        <fullName evidence="9">Tryptophan synthase alpha chain</fullName>
        <ecNumber evidence="9">4.2.1.20</ecNumber>
    </recommendedName>
</protein>
<keyword evidence="12" id="KW-1185">Reference proteome</keyword>
<gene>
    <name evidence="9 11" type="primary">trpA</name>
    <name evidence="11" type="ORF">KX01_445</name>
</gene>
<dbReference type="UniPathway" id="UPA00035">
    <property type="reaction ID" value="UER00044"/>
</dbReference>
<dbReference type="Gene3D" id="3.20.20.70">
    <property type="entry name" value="Aldolase class I"/>
    <property type="match status" value="1"/>
</dbReference>
<keyword evidence="7 9" id="KW-0456">Lyase</keyword>
<dbReference type="InterPro" id="IPR018204">
    <property type="entry name" value="Trp_synthase_alpha_AS"/>
</dbReference>
<dbReference type="GO" id="GO:0004834">
    <property type="term" value="F:tryptophan synthase activity"/>
    <property type="evidence" value="ECO:0007669"/>
    <property type="project" value="UniProtKB-UniRule"/>
</dbReference>
<organism evidence="11 12">
    <name type="scientific">Francisella frigiditurris</name>
    <dbReference type="NCBI Taxonomy" id="1542390"/>
    <lineage>
        <taxon>Bacteria</taxon>
        <taxon>Pseudomonadati</taxon>
        <taxon>Pseudomonadota</taxon>
        <taxon>Gammaproteobacteria</taxon>
        <taxon>Thiotrichales</taxon>
        <taxon>Francisellaceae</taxon>
        <taxon>Francisella</taxon>
    </lineage>
</organism>
<dbReference type="GO" id="GO:0005829">
    <property type="term" value="C:cytosol"/>
    <property type="evidence" value="ECO:0007669"/>
    <property type="project" value="TreeGrafter"/>
</dbReference>
<evidence type="ECO:0000256" key="10">
    <source>
        <dbReference type="RuleBase" id="RU003662"/>
    </source>
</evidence>
<keyword evidence="6 9" id="KW-0057">Aromatic amino acid biosynthesis</keyword>
<evidence type="ECO:0000313" key="11">
    <source>
        <dbReference type="EMBL" id="APC96316.1"/>
    </source>
</evidence>
<dbReference type="EMBL" id="CP009654">
    <property type="protein sequence ID" value="APC96316.1"/>
    <property type="molecule type" value="Genomic_DNA"/>
</dbReference>
<feature type="active site" description="Proton acceptor" evidence="9">
    <location>
        <position position="60"/>
    </location>
</feature>
<comment type="subunit">
    <text evidence="3 9">Tetramer of two alpha and two beta chains.</text>
</comment>
<dbReference type="HAMAP" id="MF_00131">
    <property type="entry name" value="Trp_synth_alpha"/>
    <property type="match status" value="1"/>
</dbReference>
<dbReference type="InterPro" id="IPR011060">
    <property type="entry name" value="RibuloseP-bd_barrel"/>
</dbReference>
<evidence type="ECO:0000256" key="1">
    <source>
        <dbReference type="ARBA" id="ARBA00003365"/>
    </source>
</evidence>
<evidence type="ECO:0000256" key="8">
    <source>
        <dbReference type="ARBA" id="ARBA00049047"/>
    </source>
</evidence>
<proteinExistence type="inferred from homology"/>
<sequence length="270" mass="29126">MDRYKKLFDSLEAKNEGAFVPFVTIGDPNKQESLAIIDTLVQAGADALELGIPFSDPLADGPTIQEANIRALNSHITPCDCFEIISDIRKKYPNIPIGLLLYANLVYSNGIENFYKKCVDAGVDSILIADVPLHESKPFLEVANKTGIKQIFIAPPDASIELLKQISELGSGYTYLLSRVGVTGAETAANMPVEEVLSKLKEFNAPKPILGFGISKPEQVKEAIKAGASGAISGSATVKIIQNNVVVNNTQKMLSELSAFVKEMKSATRL</sequence>
<evidence type="ECO:0000256" key="9">
    <source>
        <dbReference type="HAMAP-Rule" id="MF_00131"/>
    </source>
</evidence>
<dbReference type="STRING" id="1542390.KX01_445"/>
<dbReference type="SUPFAM" id="SSF51366">
    <property type="entry name" value="Ribulose-phoshate binding barrel"/>
    <property type="match status" value="1"/>
</dbReference>
<dbReference type="PROSITE" id="PS00167">
    <property type="entry name" value="TRP_SYNTHASE_ALPHA"/>
    <property type="match status" value="1"/>
</dbReference>
<evidence type="ECO:0000313" key="12">
    <source>
        <dbReference type="Proteomes" id="UP000182521"/>
    </source>
</evidence>
<comment type="catalytic activity">
    <reaction evidence="8 9">
        <text>(1S,2R)-1-C-(indol-3-yl)glycerol 3-phosphate + L-serine = D-glyceraldehyde 3-phosphate + L-tryptophan + H2O</text>
        <dbReference type="Rhea" id="RHEA:10532"/>
        <dbReference type="ChEBI" id="CHEBI:15377"/>
        <dbReference type="ChEBI" id="CHEBI:33384"/>
        <dbReference type="ChEBI" id="CHEBI:57912"/>
        <dbReference type="ChEBI" id="CHEBI:58866"/>
        <dbReference type="ChEBI" id="CHEBI:59776"/>
        <dbReference type="EC" id="4.2.1.20"/>
    </reaction>
</comment>
<keyword evidence="5 9" id="KW-0822">Tryptophan biosynthesis</keyword>
<dbReference type="EC" id="4.2.1.20" evidence="9"/>
<dbReference type="KEGG" id="frc:KX01_445"/>
<evidence type="ECO:0000256" key="2">
    <source>
        <dbReference type="ARBA" id="ARBA00004733"/>
    </source>
</evidence>
<dbReference type="CDD" id="cd04724">
    <property type="entry name" value="Tryptophan_synthase_alpha"/>
    <property type="match status" value="1"/>
</dbReference>
<evidence type="ECO:0000256" key="7">
    <source>
        <dbReference type="ARBA" id="ARBA00023239"/>
    </source>
</evidence>
<evidence type="ECO:0000256" key="5">
    <source>
        <dbReference type="ARBA" id="ARBA00022822"/>
    </source>
</evidence>
<dbReference type="NCBIfam" id="TIGR00262">
    <property type="entry name" value="trpA"/>
    <property type="match status" value="1"/>
</dbReference>
<dbReference type="Proteomes" id="UP000182521">
    <property type="component" value="Chromosome"/>
</dbReference>
<evidence type="ECO:0000256" key="6">
    <source>
        <dbReference type="ARBA" id="ARBA00023141"/>
    </source>
</evidence>
<comment type="pathway">
    <text evidence="2 9">Amino-acid biosynthesis; L-tryptophan biosynthesis; L-tryptophan from chorismate: step 5/5.</text>
</comment>
<name>A0A1J0KRS0_9GAMM</name>